<evidence type="ECO:0000313" key="3">
    <source>
        <dbReference type="Proteomes" id="UP000050360"/>
    </source>
</evidence>
<organism evidence="2 3">
    <name type="scientific">Candidatus Methanoperedens nitratireducens</name>
    <dbReference type="NCBI Taxonomy" id="1392998"/>
    <lineage>
        <taxon>Archaea</taxon>
        <taxon>Methanobacteriati</taxon>
        <taxon>Methanobacteriota</taxon>
        <taxon>Stenosarchaea group</taxon>
        <taxon>Methanomicrobia</taxon>
        <taxon>Methanosarcinales</taxon>
        <taxon>ANME-2 cluster</taxon>
        <taxon>Candidatus Methanoperedentaceae</taxon>
        <taxon>Candidatus Methanoperedens</taxon>
    </lineage>
</organism>
<dbReference type="CDD" id="cd05006">
    <property type="entry name" value="SIS_GmhA"/>
    <property type="match status" value="1"/>
</dbReference>
<dbReference type="PANTHER" id="PTHR30390">
    <property type="entry name" value="SEDOHEPTULOSE 7-PHOSPHATE ISOMERASE / DNAA INITIATOR-ASSOCIATING FACTOR FOR REPLICATION INITIATION"/>
    <property type="match status" value="1"/>
</dbReference>
<dbReference type="PANTHER" id="PTHR30390:SF7">
    <property type="entry name" value="PHOSPHOHEPTOSE ISOMERASE"/>
    <property type="match status" value="1"/>
</dbReference>
<dbReference type="InterPro" id="IPR001347">
    <property type="entry name" value="SIS_dom"/>
</dbReference>
<dbReference type="Proteomes" id="UP000050360">
    <property type="component" value="Unassembled WGS sequence"/>
</dbReference>
<dbReference type="PROSITE" id="PS51464">
    <property type="entry name" value="SIS"/>
    <property type="match status" value="1"/>
</dbReference>
<dbReference type="InterPro" id="IPR046348">
    <property type="entry name" value="SIS_dom_sf"/>
</dbReference>
<accession>A0A0N8KQF2</accession>
<evidence type="ECO:0000313" key="2">
    <source>
        <dbReference type="EMBL" id="KPQ41970.1"/>
    </source>
</evidence>
<gene>
    <name evidence="2" type="primary">gmhA</name>
    <name evidence="2" type="ORF">MPEBLZ_03496</name>
</gene>
<reference evidence="2 3" key="1">
    <citation type="submission" date="2015-09" db="EMBL/GenBank/DDBJ databases">
        <title>A metagenomics-based metabolic model of nitrate-dependent anaerobic oxidation of methane by Methanoperedens-like archaea.</title>
        <authorList>
            <person name="Arshad A."/>
            <person name="Speth D.R."/>
            <person name="De Graaf R.M."/>
            <person name="Op Den Camp H.J."/>
            <person name="Jetten M.S."/>
            <person name="Welte C.U."/>
        </authorList>
    </citation>
    <scope>NUCLEOTIDE SEQUENCE [LARGE SCALE GENOMIC DNA]</scope>
</reference>
<protein>
    <submittedName>
        <fullName evidence="2">Phosphoheptose isomerase</fullName>
        <ecNumber evidence="2">5.3.1.28</ecNumber>
    </submittedName>
</protein>
<dbReference type="Pfam" id="PF13580">
    <property type="entry name" value="SIS_2"/>
    <property type="match status" value="1"/>
</dbReference>
<dbReference type="InterPro" id="IPR035461">
    <property type="entry name" value="GmhA/DiaA"/>
</dbReference>
<proteinExistence type="predicted"/>
<dbReference type="Gene3D" id="3.40.50.10490">
    <property type="entry name" value="Glucose-6-phosphate isomerase like protein, domain 1"/>
    <property type="match status" value="1"/>
</dbReference>
<dbReference type="InterPro" id="IPR050099">
    <property type="entry name" value="SIS_GmhA/DiaA_subfam"/>
</dbReference>
<dbReference type="GO" id="GO:0097367">
    <property type="term" value="F:carbohydrate derivative binding"/>
    <property type="evidence" value="ECO:0007669"/>
    <property type="project" value="InterPro"/>
</dbReference>
<feature type="domain" description="SIS" evidence="1">
    <location>
        <begin position="43"/>
        <end position="191"/>
    </location>
</feature>
<name>A0A0N8KQF2_9EURY</name>
<dbReference type="EMBL" id="LKCM01000281">
    <property type="protein sequence ID" value="KPQ41970.1"/>
    <property type="molecule type" value="Genomic_DNA"/>
</dbReference>
<dbReference type="EC" id="5.3.1.28" evidence="2"/>
<sequence>MIRLNLKDYINELKEILLNIQITDYINTNIELNSSIETAVRTITEQSKQGNKVIIIGNGGSASIANHLAIDLWKNAGIRATTYSDSALLTCISNDFGYEHVFEKPIEMFADKGDVLIAISSSGMSKNIINGLITAKNKGCMTITMSGFKENNSLRSEGMINFYVPSDSYGYVELAHSILCHCIADIITAEK</sequence>
<dbReference type="GO" id="GO:0016853">
    <property type="term" value="F:isomerase activity"/>
    <property type="evidence" value="ECO:0007669"/>
    <property type="project" value="UniProtKB-KW"/>
</dbReference>
<comment type="caution">
    <text evidence="2">The sequence shown here is derived from an EMBL/GenBank/DDBJ whole genome shotgun (WGS) entry which is preliminary data.</text>
</comment>
<evidence type="ECO:0000259" key="1">
    <source>
        <dbReference type="PROSITE" id="PS51464"/>
    </source>
</evidence>
<dbReference type="AlphaFoldDB" id="A0A0N8KQF2"/>
<dbReference type="SUPFAM" id="SSF53697">
    <property type="entry name" value="SIS domain"/>
    <property type="match status" value="1"/>
</dbReference>
<keyword evidence="2" id="KW-0413">Isomerase</keyword>
<dbReference type="PATRIC" id="fig|1719120.3.peg.3793"/>
<dbReference type="GO" id="GO:1901135">
    <property type="term" value="P:carbohydrate derivative metabolic process"/>
    <property type="evidence" value="ECO:0007669"/>
    <property type="project" value="InterPro"/>
</dbReference>